<dbReference type="RefSeq" id="XP_043152424.1">
    <property type="nucleotide sequence ID" value="XM_043296489.1"/>
</dbReference>
<evidence type="ECO:0000256" key="8">
    <source>
        <dbReference type="PROSITE-ProRule" id="PRU00023"/>
    </source>
</evidence>
<dbReference type="PANTHER" id="PTHR47143:SF1">
    <property type="entry name" value="ION_TRANS DOMAIN-CONTAINING PROTEIN"/>
    <property type="match status" value="1"/>
</dbReference>
<accession>A0A9P3B1C6</accession>
<keyword evidence="6" id="KW-0325">Glycoprotein</keyword>
<protein>
    <recommendedName>
        <fullName evidence="12">Ankyrin repeat-containing domain protein</fullName>
    </recommendedName>
</protein>
<dbReference type="PANTHER" id="PTHR47143">
    <property type="entry name" value="TRANSIENT RECEPTOR POTENTIAL CATION CHANNEL PROTEIN PAINLESS"/>
    <property type="match status" value="1"/>
</dbReference>
<reference evidence="10 11" key="1">
    <citation type="submission" date="2018-10" db="EMBL/GenBank/DDBJ databases">
        <title>Pan-genome distribution and transcriptional activeness of fungal secondary metabolism genes in Aspergillus section Fumigati.</title>
        <authorList>
            <person name="Takahashi H."/>
            <person name="Umemura M."/>
            <person name="Ninomiya A."/>
            <person name="Kusuya Y."/>
            <person name="Urayama S."/>
            <person name="Shimizu M."/>
            <person name="Watanabe A."/>
            <person name="Kamei K."/>
            <person name="Yaguchi T."/>
            <person name="Hagiwara D."/>
        </authorList>
    </citation>
    <scope>NUCLEOTIDE SEQUENCE [LARGE SCALE GENOMIC DNA]</scope>
    <source>
        <strain evidence="10 11">IFM 55266</strain>
    </source>
</reference>
<comment type="caution">
    <text evidence="10">The sequence shown here is derived from an EMBL/GenBank/DDBJ whole genome shotgun (WGS) entry which is preliminary data.</text>
</comment>
<proteinExistence type="predicted"/>
<evidence type="ECO:0000256" key="9">
    <source>
        <dbReference type="SAM" id="MobiDB-lite"/>
    </source>
</evidence>
<dbReference type="OrthoDB" id="194358at2759"/>
<name>A0A9P3B1C6_9EURO</name>
<dbReference type="SUPFAM" id="SSF48403">
    <property type="entry name" value="Ankyrin repeat"/>
    <property type="match status" value="1"/>
</dbReference>
<evidence type="ECO:0000256" key="2">
    <source>
        <dbReference type="ARBA" id="ARBA00022606"/>
    </source>
</evidence>
<feature type="region of interest" description="Disordered" evidence="9">
    <location>
        <begin position="1"/>
        <end position="36"/>
    </location>
</feature>
<evidence type="ECO:0000256" key="5">
    <source>
        <dbReference type="ARBA" id="ARBA00023065"/>
    </source>
</evidence>
<keyword evidence="1" id="KW-0813">Transport</keyword>
<evidence type="ECO:0000256" key="3">
    <source>
        <dbReference type="ARBA" id="ARBA00022737"/>
    </source>
</evidence>
<dbReference type="GO" id="GO:0022857">
    <property type="term" value="F:transmembrane transporter activity"/>
    <property type="evidence" value="ECO:0007669"/>
    <property type="project" value="TreeGrafter"/>
</dbReference>
<dbReference type="PROSITE" id="PS50297">
    <property type="entry name" value="ANK_REP_REGION"/>
    <property type="match status" value="3"/>
</dbReference>
<evidence type="ECO:0008006" key="12">
    <source>
        <dbReference type="Google" id="ProtNLM"/>
    </source>
</evidence>
<dbReference type="SMART" id="SM00248">
    <property type="entry name" value="ANK"/>
    <property type="match status" value="8"/>
</dbReference>
<feature type="repeat" description="ANK" evidence="8">
    <location>
        <begin position="81"/>
        <end position="113"/>
    </location>
</feature>
<feature type="repeat" description="ANK" evidence="8">
    <location>
        <begin position="159"/>
        <end position="183"/>
    </location>
</feature>
<evidence type="ECO:0000256" key="1">
    <source>
        <dbReference type="ARBA" id="ARBA00022448"/>
    </source>
</evidence>
<feature type="compositionally biased region" description="Polar residues" evidence="9">
    <location>
        <begin position="24"/>
        <end position="33"/>
    </location>
</feature>
<dbReference type="EMBL" id="BHVY01000001">
    <property type="protein sequence ID" value="GIJ81677.1"/>
    <property type="molecule type" value="Genomic_DNA"/>
</dbReference>
<dbReference type="AlphaFoldDB" id="A0A9P3B1C6"/>
<evidence type="ECO:0000256" key="6">
    <source>
        <dbReference type="ARBA" id="ARBA00023180"/>
    </source>
</evidence>
<dbReference type="InterPro" id="IPR036770">
    <property type="entry name" value="Ankyrin_rpt-contain_sf"/>
</dbReference>
<evidence type="ECO:0000313" key="10">
    <source>
        <dbReference type="EMBL" id="GIJ81677.1"/>
    </source>
</evidence>
<feature type="repeat" description="ANK" evidence="8">
    <location>
        <begin position="275"/>
        <end position="307"/>
    </location>
</feature>
<dbReference type="Pfam" id="PF12796">
    <property type="entry name" value="Ank_2"/>
    <property type="match status" value="4"/>
</dbReference>
<gene>
    <name evidence="10" type="ORF">Asppvi_000177</name>
</gene>
<dbReference type="PROSITE" id="PS50088">
    <property type="entry name" value="ANK_REPEAT"/>
    <property type="match status" value="3"/>
</dbReference>
<dbReference type="Gene3D" id="1.25.40.20">
    <property type="entry name" value="Ankyrin repeat-containing domain"/>
    <property type="match status" value="2"/>
</dbReference>
<evidence type="ECO:0000256" key="7">
    <source>
        <dbReference type="ARBA" id="ARBA00023303"/>
    </source>
</evidence>
<dbReference type="GeneID" id="66998790"/>
<dbReference type="GO" id="GO:1902495">
    <property type="term" value="C:transmembrane transporter complex"/>
    <property type="evidence" value="ECO:0007669"/>
    <property type="project" value="TreeGrafter"/>
</dbReference>
<keyword evidence="5" id="KW-0406">Ion transport</keyword>
<keyword evidence="7" id="KW-0407">Ion channel</keyword>
<evidence type="ECO:0000256" key="4">
    <source>
        <dbReference type="ARBA" id="ARBA00023043"/>
    </source>
</evidence>
<dbReference type="InterPro" id="IPR052076">
    <property type="entry name" value="TRP_cation_channel"/>
</dbReference>
<keyword evidence="4 8" id="KW-0040">ANK repeat</keyword>
<sequence>MDNSEVDRPSPPQSVPDSEDESLAGQQYGSTEGEQLRDMEDFSSHQYATKSLREAVLQLSFYAVKMLLENEQVEVDEKGWDGRTALSLAIENGLYDVVQLLLGKGADPNIREDQNRTPFFWAATGSRRRRFPSDFRFCYDDMIRFLLRAGADPSLTDDKGNTPLAEAVVIGNEDFVKLVVESGPFKTNTQGDEEKTPLMRAATGGRPTCMMYLLQHPAHMGSCAWWERFLQTRSRQRKQEPGPSQFPNHFLKDAGLQKLISQLERNSVLNEVLPDGRTFLSWAVEFGDEEIVIELLHFTADPNVRDKTEHQMTPLIKALKIGNMDMVDLLKEKDKISMHILVDEANDMGEEQALELARKLLEHGYSLNKCDSKGQNPVHIACHEGRKSFVEEFLHPNYQSQNASVHERDNSGKTPLQYAIDNEDIVKLLVGYRAKLADIPTESLFKLREPKPLCVQLTSNRQAPYQTLLLISDYDEARELWSLQSGEIQLRLFQGSKIPEFRSPEIKDDPVLSRGYGEYCRFFQPKCPSQRGETQLFKLCVSLPERFPLEVAWAIRELGHELAYGYISTLSNSEVPKHHGELLRGLMTEVAREWRKMVSVMGDEINFISRTDLILPQLAKKRVDQVEQEGRSQTVLQRLQAKAGQHARLQRWFKGHITGFTHVVDIDSYLRNEQHGDQKGPLREIIQKMDQEVSSGLARIEQNIRELLQIVSAPRHLLWIHLTGG</sequence>
<keyword evidence="2" id="KW-0716">Sensory transduction</keyword>
<dbReference type="InterPro" id="IPR002110">
    <property type="entry name" value="Ankyrin_rpt"/>
</dbReference>
<keyword evidence="11" id="KW-1185">Reference proteome</keyword>
<keyword evidence="3" id="KW-0677">Repeat</keyword>
<organism evidence="10 11">
    <name type="scientific">Aspergillus pseudoviridinutans</name>
    <dbReference type="NCBI Taxonomy" id="1517512"/>
    <lineage>
        <taxon>Eukaryota</taxon>
        <taxon>Fungi</taxon>
        <taxon>Dikarya</taxon>
        <taxon>Ascomycota</taxon>
        <taxon>Pezizomycotina</taxon>
        <taxon>Eurotiomycetes</taxon>
        <taxon>Eurotiomycetidae</taxon>
        <taxon>Eurotiales</taxon>
        <taxon>Aspergillaceae</taxon>
        <taxon>Aspergillus</taxon>
        <taxon>Aspergillus subgen. Fumigati</taxon>
    </lineage>
</organism>
<dbReference type="GO" id="GO:0034220">
    <property type="term" value="P:monoatomic ion transmembrane transport"/>
    <property type="evidence" value="ECO:0007669"/>
    <property type="project" value="UniProtKB-KW"/>
</dbReference>
<evidence type="ECO:0000313" key="11">
    <source>
        <dbReference type="Proteomes" id="UP001043456"/>
    </source>
</evidence>
<dbReference type="Proteomes" id="UP001043456">
    <property type="component" value="Unassembled WGS sequence"/>
</dbReference>